<dbReference type="Proteomes" id="UP000035170">
    <property type="component" value="Unassembled WGS sequence"/>
</dbReference>
<protein>
    <submittedName>
        <fullName evidence="2">Putative transcriptional regulatory protein NarL</fullName>
    </submittedName>
</protein>
<gene>
    <name evidence="2" type="primary">narL</name>
    <name evidence="2" type="ORF">VPARA_53130</name>
</gene>
<dbReference type="SMART" id="SM00421">
    <property type="entry name" value="HTH_LUXR"/>
    <property type="match status" value="1"/>
</dbReference>
<sequence>MPSTWFLDTPPAGQLLDAGAVAHLLDAGSEQAPALHMLDFINHVVPVEYISLVEYIDGVPSQVEGHSAGRRDNITAECFSLYKKRFRQADDMTRLAARMGGEALGHAPVTALLYDAADIPDPAWREQIFVGRQLTGRLSFLYSPVPRTIFAINLYRNRQNGKFAQADVAQLLGLAPLLKRAHRNALFAQLASPDTALRVAGIERTLQRTAPQLSPREREVCARIACGIGADGIAADLGIATSSVATLRKRAYLKLAIHGRQQLLRFIH</sequence>
<comment type="caution">
    <text evidence="2">The sequence shown here is derived from an EMBL/GenBank/DDBJ whole genome shotgun (WGS) entry which is preliminary data.</text>
</comment>
<name>A0A0H2LYU2_VARPD</name>
<dbReference type="GO" id="GO:0003677">
    <property type="term" value="F:DNA binding"/>
    <property type="evidence" value="ECO:0007669"/>
    <property type="project" value="InterPro"/>
</dbReference>
<dbReference type="CDD" id="cd06170">
    <property type="entry name" value="LuxR_C_like"/>
    <property type="match status" value="1"/>
</dbReference>
<dbReference type="PROSITE" id="PS00622">
    <property type="entry name" value="HTH_LUXR_1"/>
    <property type="match status" value="1"/>
</dbReference>
<dbReference type="InterPro" id="IPR036388">
    <property type="entry name" value="WH-like_DNA-bd_sf"/>
</dbReference>
<keyword evidence="3" id="KW-1185">Reference proteome</keyword>
<accession>A0A0H2LYU2</accession>
<dbReference type="PROSITE" id="PS50043">
    <property type="entry name" value="HTH_LUXR_2"/>
    <property type="match status" value="1"/>
</dbReference>
<dbReference type="SUPFAM" id="SSF46894">
    <property type="entry name" value="C-terminal effector domain of the bipartite response regulators"/>
    <property type="match status" value="1"/>
</dbReference>
<organism evidence="2 3">
    <name type="scientific">Variovorax paradoxus</name>
    <dbReference type="NCBI Taxonomy" id="34073"/>
    <lineage>
        <taxon>Bacteria</taxon>
        <taxon>Pseudomonadati</taxon>
        <taxon>Pseudomonadota</taxon>
        <taxon>Betaproteobacteria</taxon>
        <taxon>Burkholderiales</taxon>
        <taxon>Comamonadaceae</taxon>
        <taxon>Variovorax</taxon>
    </lineage>
</organism>
<feature type="domain" description="HTH luxR-type" evidence="1">
    <location>
        <begin position="206"/>
        <end position="268"/>
    </location>
</feature>
<evidence type="ECO:0000259" key="1">
    <source>
        <dbReference type="PROSITE" id="PS50043"/>
    </source>
</evidence>
<dbReference type="Gene3D" id="1.10.10.10">
    <property type="entry name" value="Winged helix-like DNA-binding domain superfamily/Winged helix DNA-binding domain"/>
    <property type="match status" value="1"/>
</dbReference>
<dbReference type="EMBL" id="JZWI01000032">
    <property type="protein sequence ID" value="KLN53627.1"/>
    <property type="molecule type" value="Genomic_DNA"/>
</dbReference>
<dbReference type="RefSeq" id="WP_047786644.1">
    <property type="nucleotide sequence ID" value="NZ_JZWI01000032.1"/>
</dbReference>
<dbReference type="GO" id="GO:0006355">
    <property type="term" value="P:regulation of DNA-templated transcription"/>
    <property type="evidence" value="ECO:0007669"/>
    <property type="project" value="InterPro"/>
</dbReference>
<dbReference type="Pfam" id="PF00196">
    <property type="entry name" value="GerE"/>
    <property type="match status" value="1"/>
</dbReference>
<dbReference type="PATRIC" id="fig|34073.19.peg.5430"/>
<proteinExistence type="predicted"/>
<reference evidence="2 3" key="1">
    <citation type="submission" date="2015-03" db="EMBL/GenBank/DDBJ databases">
        <title>Genome sequence of Variovorax paradoxus TBEA6.</title>
        <authorList>
            <person name="Poehlein A."/>
            <person name="Schuldes J."/>
            <person name="Wuebbeler J.H."/>
            <person name="Hiessl S."/>
            <person name="Steinbuechel A."/>
            <person name="Daniel R."/>
        </authorList>
    </citation>
    <scope>NUCLEOTIDE SEQUENCE [LARGE SCALE GENOMIC DNA]</scope>
    <source>
        <strain evidence="2 3">TBEA6</strain>
    </source>
</reference>
<evidence type="ECO:0000313" key="3">
    <source>
        <dbReference type="Proteomes" id="UP000035170"/>
    </source>
</evidence>
<dbReference type="InterPro" id="IPR000792">
    <property type="entry name" value="Tscrpt_reg_LuxR_C"/>
</dbReference>
<evidence type="ECO:0000313" key="2">
    <source>
        <dbReference type="EMBL" id="KLN53627.1"/>
    </source>
</evidence>
<dbReference type="AlphaFoldDB" id="A0A0H2LYU2"/>
<dbReference type="InterPro" id="IPR016032">
    <property type="entry name" value="Sig_transdc_resp-reg_C-effctor"/>
</dbReference>